<evidence type="ECO:0000256" key="4">
    <source>
        <dbReference type="SAM" id="MobiDB-lite"/>
    </source>
</evidence>
<dbReference type="Proteomes" id="UP001497482">
    <property type="component" value="Chromosome 21"/>
</dbReference>
<comment type="subcellular location">
    <subcellularLocation>
        <location evidence="1">Nucleus</location>
    </subcellularLocation>
</comment>
<feature type="region of interest" description="Disordered" evidence="4">
    <location>
        <begin position="277"/>
        <end position="300"/>
    </location>
</feature>
<dbReference type="EMBL" id="OZ035843">
    <property type="protein sequence ID" value="CAL1596753.1"/>
    <property type="molecule type" value="Genomic_DNA"/>
</dbReference>
<dbReference type="PANTHER" id="PTHR12585:SF27">
    <property type="entry name" value="MEIOTIC RECOMBINATION PROTEIN REC8 HOMOLOG"/>
    <property type="match status" value="1"/>
</dbReference>
<dbReference type="GO" id="GO:0003682">
    <property type="term" value="F:chromatin binding"/>
    <property type="evidence" value="ECO:0007669"/>
    <property type="project" value="TreeGrafter"/>
</dbReference>
<dbReference type="PANTHER" id="PTHR12585">
    <property type="entry name" value="SCC1 / RAD21 FAMILY MEMBER"/>
    <property type="match status" value="1"/>
</dbReference>
<name>A0AAV2L6U0_KNICA</name>
<evidence type="ECO:0000259" key="6">
    <source>
        <dbReference type="Pfam" id="PF04825"/>
    </source>
</evidence>
<dbReference type="GO" id="GO:0007059">
    <property type="term" value="P:chromosome segregation"/>
    <property type="evidence" value="ECO:0007669"/>
    <property type="project" value="UniProtKB-KW"/>
</dbReference>
<evidence type="ECO:0000313" key="7">
    <source>
        <dbReference type="EMBL" id="CAL1596753.1"/>
    </source>
</evidence>
<dbReference type="Pfam" id="PF04825">
    <property type="entry name" value="Rad21_Rec8_N"/>
    <property type="match status" value="1"/>
</dbReference>
<evidence type="ECO:0000313" key="8">
    <source>
        <dbReference type="Proteomes" id="UP001497482"/>
    </source>
</evidence>
<sequence length="532" mass="59749">MFYYPNVLQRHSGCFSTIWLAATKGVKVTRRELLRVNVKKTCVDILNYIMAQVPPPQQNLPKPRFSLYLSSQLQYGVVVVYHRQCGFLLDEIQITIDRFLRSKRCVPIDFIESDRLALDLADNLQMMQQAEGAQDPFFGLMESHQLPSPYKVNQTSLMIEDFSPDLSAMLSSNGASDTEGFRSPPASITLREKEPVVVGSAERFEGADLPEATNQELDLLMEEQDQFRQDLDEQMGANRSQDLVSLRESVLGAHRDSVWLQDESGQMMMELSKAPLPQERTPPRVDLPPSPDTAEEEAIVRPSRKLRKRQLIFADPEVQISDQEMKIQIENPQTETLNLSDVLVNLESVKFSAPGQLFSAPCGNLVHSDIRSVWKSGAVLTSFTRPEEDENEVETLMPETKRRRTSTLREMSSDSGLQPVDASSTKEDGSVGDVITPVGRWSPHEELQPVMEPIAEENIEMPEEQSSGTMRWIWSHLQSSGNVTFDSLLPPKANRSTAAHTLSGLLELLSAGRVKAQQAEPFHQILITVTNM</sequence>
<dbReference type="Pfam" id="PF04824">
    <property type="entry name" value="Rad21_Rec8"/>
    <property type="match status" value="1"/>
</dbReference>
<organism evidence="7 8">
    <name type="scientific">Knipowitschia caucasica</name>
    <name type="common">Caucasian dwarf goby</name>
    <name type="synonym">Pomatoschistus caucasicus</name>
    <dbReference type="NCBI Taxonomy" id="637954"/>
    <lineage>
        <taxon>Eukaryota</taxon>
        <taxon>Metazoa</taxon>
        <taxon>Chordata</taxon>
        <taxon>Craniata</taxon>
        <taxon>Vertebrata</taxon>
        <taxon>Euteleostomi</taxon>
        <taxon>Actinopterygii</taxon>
        <taxon>Neopterygii</taxon>
        <taxon>Teleostei</taxon>
        <taxon>Neoteleostei</taxon>
        <taxon>Acanthomorphata</taxon>
        <taxon>Gobiaria</taxon>
        <taxon>Gobiiformes</taxon>
        <taxon>Gobioidei</taxon>
        <taxon>Gobiidae</taxon>
        <taxon>Gobiinae</taxon>
        <taxon>Knipowitschia</taxon>
    </lineage>
</organism>
<evidence type="ECO:0000256" key="3">
    <source>
        <dbReference type="ARBA" id="ARBA00023242"/>
    </source>
</evidence>
<feature type="domain" description="Rad21/Rec8-like protein C-terminal eukaryotic" evidence="5">
    <location>
        <begin position="481"/>
        <end position="529"/>
    </location>
</feature>
<dbReference type="GO" id="GO:0005634">
    <property type="term" value="C:nucleus"/>
    <property type="evidence" value="ECO:0007669"/>
    <property type="project" value="UniProtKB-SubCell"/>
</dbReference>
<dbReference type="GO" id="GO:0006302">
    <property type="term" value="P:double-strand break repair"/>
    <property type="evidence" value="ECO:0007669"/>
    <property type="project" value="TreeGrafter"/>
</dbReference>
<dbReference type="InterPro" id="IPR006910">
    <property type="entry name" value="Rad21_Rec8_N"/>
</dbReference>
<dbReference type="InterPro" id="IPR006909">
    <property type="entry name" value="Rad21/Rec8_C_eu"/>
</dbReference>
<dbReference type="InterPro" id="IPR039781">
    <property type="entry name" value="Rad21/Rec8-like"/>
</dbReference>
<reference evidence="7 8" key="1">
    <citation type="submission" date="2024-04" db="EMBL/GenBank/DDBJ databases">
        <authorList>
            <person name="Waldvogel A.-M."/>
            <person name="Schoenle A."/>
        </authorList>
    </citation>
    <scope>NUCLEOTIDE SEQUENCE [LARGE SCALE GENOMIC DNA]</scope>
</reference>
<gene>
    <name evidence="7" type="ORF">KC01_LOCUS25378</name>
</gene>
<accession>A0AAV2L6U0</accession>
<evidence type="ECO:0000256" key="1">
    <source>
        <dbReference type="ARBA" id="ARBA00004123"/>
    </source>
</evidence>
<keyword evidence="2" id="KW-0159">Chromosome partition</keyword>
<dbReference type="GO" id="GO:0051177">
    <property type="term" value="P:meiotic sister chromatid cohesion"/>
    <property type="evidence" value="ECO:0007669"/>
    <property type="project" value="TreeGrafter"/>
</dbReference>
<keyword evidence="3" id="KW-0539">Nucleus</keyword>
<proteinExistence type="predicted"/>
<protein>
    <submittedName>
        <fullName evidence="7">Uncharacterized protein</fullName>
    </submittedName>
</protein>
<evidence type="ECO:0000256" key="2">
    <source>
        <dbReference type="ARBA" id="ARBA00022829"/>
    </source>
</evidence>
<keyword evidence="8" id="KW-1185">Reference proteome</keyword>
<evidence type="ECO:0000259" key="5">
    <source>
        <dbReference type="Pfam" id="PF04824"/>
    </source>
</evidence>
<dbReference type="GO" id="GO:0030893">
    <property type="term" value="C:meiotic cohesin complex"/>
    <property type="evidence" value="ECO:0007669"/>
    <property type="project" value="TreeGrafter"/>
</dbReference>
<dbReference type="AlphaFoldDB" id="A0AAV2L6U0"/>
<feature type="domain" description="Rad21/Rec8-like protein N-terminal" evidence="6">
    <location>
        <begin position="1"/>
        <end position="98"/>
    </location>
</feature>
<feature type="region of interest" description="Disordered" evidence="4">
    <location>
        <begin position="385"/>
        <end position="433"/>
    </location>
</feature>